<name>A0A367ISX6_RHIAZ</name>
<comment type="caution">
    <text evidence="3">The sequence shown here is derived from an EMBL/GenBank/DDBJ whole genome shotgun (WGS) entry which is preliminary data.</text>
</comment>
<accession>A0A367ISX6</accession>
<sequence length="377" mass="43595">KVMHDNGLPLSGFQPLHAIPKTPIDGRQLPSMRHEITLSIANPPSTPEQEEDLDDDDDSSLYLDDQSNLDISGASEIISTSSRIHLEETSLPPSVSSGELYKYIPKNLDNAAKLRQIIYWAAKEELRRESTLRYPSLSKEESEIKAISYQLKLKFLDLLANGEVPLSWVTTNPTMEVKKRPNPRNVKNQEKIKRLEYAIDCLKREEEEWRRATRKLYEYHARTVDQSSIDLDSQFDSEDDYLQELEHSPAIVEEALRPVEVPRITNDLGNIGYQICYARQMLHTADVFQMRAKESLERVHHIVGQKLIATTSRIAYEDYEENTIPRCFEDTEEKIKEIRNKVGHKLLLALVNQKRKEVKENKQNDLSYGEQMDESWS</sequence>
<evidence type="ECO:0000313" key="4">
    <source>
        <dbReference type="Proteomes" id="UP000252139"/>
    </source>
</evidence>
<dbReference type="GO" id="GO:0000444">
    <property type="term" value="C:MIS12/MIND type complex"/>
    <property type="evidence" value="ECO:0007669"/>
    <property type="project" value="InterPro"/>
</dbReference>
<dbReference type="Pfam" id="PF08202">
    <property type="entry name" value="MIS13"/>
    <property type="match status" value="1"/>
</dbReference>
<dbReference type="InterPro" id="IPR013218">
    <property type="entry name" value="Dsn1/Mis13"/>
</dbReference>
<dbReference type="AlphaFoldDB" id="A0A367ISX6"/>
<feature type="region of interest" description="Disordered" evidence="2">
    <location>
        <begin position="40"/>
        <end position="60"/>
    </location>
</feature>
<protein>
    <submittedName>
        <fullName evidence="3">Uncharacterized protein</fullName>
    </submittedName>
</protein>
<dbReference type="GO" id="GO:0007059">
    <property type="term" value="P:chromosome segregation"/>
    <property type="evidence" value="ECO:0007669"/>
    <property type="project" value="InterPro"/>
</dbReference>
<evidence type="ECO:0000256" key="2">
    <source>
        <dbReference type="SAM" id="MobiDB-lite"/>
    </source>
</evidence>
<dbReference type="Proteomes" id="UP000252139">
    <property type="component" value="Unassembled WGS sequence"/>
</dbReference>
<feature type="compositionally biased region" description="Acidic residues" evidence="2">
    <location>
        <begin position="48"/>
        <end position="59"/>
    </location>
</feature>
<feature type="non-terminal residue" evidence="3">
    <location>
        <position position="1"/>
    </location>
</feature>
<gene>
    <name evidence="3" type="ORF">CU097_002197</name>
</gene>
<feature type="coiled-coil region" evidence="1">
    <location>
        <begin position="185"/>
        <end position="212"/>
    </location>
</feature>
<organism evidence="3 4">
    <name type="scientific">Rhizopus azygosporus</name>
    <name type="common">Rhizopus microsporus var. azygosporus</name>
    <dbReference type="NCBI Taxonomy" id="86630"/>
    <lineage>
        <taxon>Eukaryota</taxon>
        <taxon>Fungi</taxon>
        <taxon>Fungi incertae sedis</taxon>
        <taxon>Mucoromycota</taxon>
        <taxon>Mucoromycotina</taxon>
        <taxon>Mucoromycetes</taxon>
        <taxon>Mucorales</taxon>
        <taxon>Mucorineae</taxon>
        <taxon>Rhizopodaceae</taxon>
        <taxon>Rhizopus</taxon>
    </lineage>
</organism>
<reference evidence="3 4" key="1">
    <citation type="journal article" date="2018" name="G3 (Bethesda)">
        <title>Phylogenetic and Phylogenomic Definition of Rhizopus Species.</title>
        <authorList>
            <person name="Gryganskyi A.P."/>
            <person name="Golan J."/>
            <person name="Dolatabadi S."/>
            <person name="Mondo S."/>
            <person name="Robb S."/>
            <person name="Idnurm A."/>
            <person name="Muszewska A."/>
            <person name="Steczkiewicz K."/>
            <person name="Masonjones S."/>
            <person name="Liao H.L."/>
            <person name="Gajdeczka M.T."/>
            <person name="Anike F."/>
            <person name="Vuek A."/>
            <person name="Anishchenko I.M."/>
            <person name="Voigt K."/>
            <person name="de Hoog G.S."/>
            <person name="Smith M.E."/>
            <person name="Heitman J."/>
            <person name="Vilgalys R."/>
            <person name="Stajich J.E."/>
        </authorList>
    </citation>
    <scope>NUCLEOTIDE SEQUENCE [LARGE SCALE GENOMIC DNA]</scope>
    <source>
        <strain evidence="3 4">CBS 357.93</strain>
    </source>
</reference>
<evidence type="ECO:0000256" key="1">
    <source>
        <dbReference type="SAM" id="Coils"/>
    </source>
</evidence>
<keyword evidence="4" id="KW-1185">Reference proteome</keyword>
<feature type="region of interest" description="Disordered" evidence="2">
    <location>
        <begin position="1"/>
        <end position="27"/>
    </location>
</feature>
<evidence type="ECO:0000313" key="3">
    <source>
        <dbReference type="EMBL" id="RCH80736.1"/>
    </source>
</evidence>
<keyword evidence="1" id="KW-0175">Coiled coil</keyword>
<dbReference type="GO" id="GO:0051301">
    <property type="term" value="P:cell division"/>
    <property type="evidence" value="ECO:0007669"/>
    <property type="project" value="InterPro"/>
</dbReference>
<proteinExistence type="predicted"/>
<dbReference type="OrthoDB" id="2239511at2759"/>
<dbReference type="EMBL" id="PJQL01003764">
    <property type="protein sequence ID" value="RCH80736.1"/>
    <property type="molecule type" value="Genomic_DNA"/>
</dbReference>